<accession>A0A6J4SCB0</accession>
<evidence type="ECO:0000313" key="2">
    <source>
        <dbReference type="EMBL" id="CAA9495556.1"/>
    </source>
</evidence>
<dbReference type="AlphaFoldDB" id="A0A6J4SCB0"/>
<evidence type="ECO:0000259" key="1">
    <source>
        <dbReference type="Pfam" id="PF12728"/>
    </source>
</evidence>
<dbReference type="Pfam" id="PF12728">
    <property type="entry name" value="HTH_17"/>
    <property type="match status" value="1"/>
</dbReference>
<sequence length="107" mass="11421">MPDTSKPLFVRLPAGDADDLTAAAERSGMSKRQLVGAAVRRHLEQEGLVVGRADLREVPPPVLTPGEAAALLRVDEAAVVEAAERGDLPGRRLGGEWRFSQAALLAW</sequence>
<name>A0A6J4SCB0_9ACTN</name>
<dbReference type="InterPro" id="IPR041657">
    <property type="entry name" value="HTH_17"/>
</dbReference>
<dbReference type="GO" id="GO:0003677">
    <property type="term" value="F:DNA binding"/>
    <property type="evidence" value="ECO:0007669"/>
    <property type="project" value="InterPro"/>
</dbReference>
<proteinExistence type="predicted"/>
<protein>
    <recommendedName>
        <fullName evidence="1">Helix-turn-helix domain-containing protein</fullName>
    </recommendedName>
</protein>
<dbReference type="NCBIfam" id="TIGR01764">
    <property type="entry name" value="excise"/>
    <property type="match status" value="1"/>
</dbReference>
<feature type="non-terminal residue" evidence="2">
    <location>
        <position position="107"/>
    </location>
</feature>
<dbReference type="CDD" id="cd21631">
    <property type="entry name" value="RHH_CopG_NikR-like"/>
    <property type="match status" value="1"/>
</dbReference>
<dbReference type="InterPro" id="IPR010985">
    <property type="entry name" value="Ribbon_hlx_hlx"/>
</dbReference>
<feature type="domain" description="Helix-turn-helix" evidence="1">
    <location>
        <begin position="62"/>
        <end position="107"/>
    </location>
</feature>
<dbReference type="GO" id="GO:0006355">
    <property type="term" value="P:regulation of DNA-templated transcription"/>
    <property type="evidence" value="ECO:0007669"/>
    <property type="project" value="InterPro"/>
</dbReference>
<gene>
    <name evidence="2" type="ORF">AVDCRST_MAG13-1970</name>
</gene>
<dbReference type="SUPFAM" id="SSF47598">
    <property type="entry name" value="Ribbon-helix-helix"/>
    <property type="match status" value="1"/>
</dbReference>
<reference evidence="2" key="1">
    <citation type="submission" date="2020-02" db="EMBL/GenBank/DDBJ databases">
        <authorList>
            <person name="Meier V. D."/>
        </authorList>
    </citation>
    <scope>NUCLEOTIDE SEQUENCE</scope>
    <source>
        <strain evidence="2">AVDCRST_MAG13</strain>
    </source>
</reference>
<organism evidence="2">
    <name type="scientific">uncultured Solirubrobacteraceae bacterium</name>
    <dbReference type="NCBI Taxonomy" id="1162706"/>
    <lineage>
        <taxon>Bacteria</taxon>
        <taxon>Bacillati</taxon>
        <taxon>Actinomycetota</taxon>
        <taxon>Thermoleophilia</taxon>
        <taxon>Solirubrobacterales</taxon>
        <taxon>Solirubrobacteraceae</taxon>
        <taxon>environmental samples</taxon>
    </lineage>
</organism>
<dbReference type="InterPro" id="IPR010093">
    <property type="entry name" value="SinI_DNA-bd"/>
</dbReference>
<dbReference type="EMBL" id="CADCVO010000312">
    <property type="protein sequence ID" value="CAA9495556.1"/>
    <property type="molecule type" value="Genomic_DNA"/>
</dbReference>